<dbReference type="AlphaFoldDB" id="A0A7W7ZWN4"/>
<feature type="transmembrane region" description="Helical" evidence="1">
    <location>
        <begin position="78"/>
        <end position="97"/>
    </location>
</feature>
<dbReference type="RefSeq" id="WP_184260643.1">
    <property type="nucleotide sequence ID" value="NZ_JACHIO010000032.1"/>
</dbReference>
<accession>A0A7W7ZWN4</accession>
<protein>
    <recommendedName>
        <fullName evidence="4">Glycosyltransferase RgtA/B/C/D-like domain-containing protein</fullName>
    </recommendedName>
</protein>
<comment type="caution">
    <text evidence="2">The sequence shown here is derived from an EMBL/GenBank/DDBJ whole genome shotgun (WGS) entry which is preliminary data.</text>
</comment>
<reference evidence="2 3" key="1">
    <citation type="submission" date="2020-08" db="EMBL/GenBank/DDBJ databases">
        <title>Genomic Encyclopedia of Type Strains, Phase IV (KMG-V): Genome sequencing to study the core and pangenomes of soil and plant-associated prokaryotes.</title>
        <authorList>
            <person name="Whitman W."/>
        </authorList>
    </citation>
    <scope>NUCLEOTIDE SEQUENCE [LARGE SCALE GENOMIC DNA]</scope>
    <source>
        <strain evidence="2 3">X5P3</strain>
    </source>
</reference>
<feature type="transmembrane region" description="Helical" evidence="1">
    <location>
        <begin position="212"/>
        <end position="235"/>
    </location>
</feature>
<feature type="transmembrane region" description="Helical" evidence="1">
    <location>
        <begin position="136"/>
        <end position="156"/>
    </location>
</feature>
<feature type="transmembrane region" description="Helical" evidence="1">
    <location>
        <begin position="263"/>
        <end position="287"/>
    </location>
</feature>
<evidence type="ECO:0000256" key="1">
    <source>
        <dbReference type="SAM" id="Phobius"/>
    </source>
</evidence>
<evidence type="ECO:0000313" key="2">
    <source>
        <dbReference type="EMBL" id="MBB5066671.1"/>
    </source>
</evidence>
<proteinExistence type="predicted"/>
<keyword evidence="1" id="KW-0812">Transmembrane</keyword>
<feature type="transmembrane region" description="Helical" evidence="1">
    <location>
        <begin position="299"/>
        <end position="315"/>
    </location>
</feature>
<keyword evidence="1" id="KW-1133">Transmembrane helix</keyword>
<organism evidence="2 3">
    <name type="scientific">Granulicella mallensis</name>
    <dbReference type="NCBI Taxonomy" id="940614"/>
    <lineage>
        <taxon>Bacteria</taxon>
        <taxon>Pseudomonadati</taxon>
        <taxon>Acidobacteriota</taxon>
        <taxon>Terriglobia</taxon>
        <taxon>Terriglobales</taxon>
        <taxon>Acidobacteriaceae</taxon>
        <taxon>Granulicella</taxon>
    </lineage>
</organism>
<keyword evidence="1" id="KW-0472">Membrane</keyword>
<name>A0A7W7ZWN4_9BACT</name>
<evidence type="ECO:0008006" key="4">
    <source>
        <dbReference type="Google" id="ProtNLM"/>
    </source>
</evidence>
<dbReference type="Proteomes" id="UP000584867">
    <property type="component" value="Unassembled WGS sequence"/>
</dbReference>
<feature type="transmembrane region" description="Helical" evidence="1">
    <location>
        <begin position="104"/>
        <end position="124"/>
    </location>
</feature>
<sequence length="518" mass="57642">MRTVTFHVSRAGLLLFGVLCILLSLKLSTYRFGASDFSEMIDSGWRIVSGQVPGRDFVCTFPPSFYLFIATMYRHFGVTWHSLALGEALFFAVLCLLGWRLTGLLRSVLGTTDTFFVFLFYFVGQMIPLISINMPWHASIAQSIACYAILTTFVLLKRENPSTLLRVELFLHLTLGLIGLILSKPNTAYPPILLCLVLLAMARTPKWLVWGSLAASLVAASVVLSTAHISLLGMLDGYRGLSGRLVPHPLVYGILLNRPGVPAIIGLANLCVYAMIAPVLTLFGLTYWRERHDLLKRPLDLLALGACATGILGMATNFDLKLTDTPLVLLGIALFSVTGASRALLIRRRLIWTTLPLVYFCFLTGTTRQRGQTIGLWANEDCGARITLHDPFFGTFHNCAVFGSVMQEADRTLASGPADQRVFFGPDLEFMYARNRIVSPLHLPLWWHPGTSYPLGHLAEINRAWDEDRFDTVIFVHDLRANTPQAIQDELRDKYVQVPGTELIDVYKPRALQPAAIQ</sequence>
<dbReference type="EMBL" id="JACHIO010000032">
    <property type="protein sequence ID" value="MBB5066671.1"/>
    <property type="molecule type" value="Genomic_DNA"/>
</dbReference>
<evidence type="ECO:0000313" key="3">
    <source>
        <dbReference type="Proteomes" id="UP000584867"/>
    </source>
</evidence>
<feature type="transmembrane region" description="Helical" evidence="1">
    <location>
        <begin position="327"/>
        <end position="345"/>
    </location>
</feature>
<gene>
    <name evidence="2" type="ORF">HDF15_005054</name>
</gene>